<protein>
    <submittedName>
        <fullName evidence="1">Uncharacterized protein</fullName>
    </submittedName>
</protein>
<keyword evidence="2" id="KW-1185">Reference proteome</keyword>
<name>A0A9Q1E3W1_CONCO</name>
<dbReference type="EMBL" id="JAFJMO010000001">
    <property type="protein sequence ID" value="KAJ8289145.1"/>
    <property type="molecule type" value="Genomic_DNA"/>
</dbReference>
<sequence length="120" mass="13323">MPMPHTHTHTHTHTQFWPLPLCSALRKIFLTGYKIGRTSAQTGITRSAYWLGICSEVCVLVLFMSQYSLSLSEINTFTLQHAQVSPMQQDGVLCGEGSVHSDSDGTPYCIPCYTDIFGPK</sequence>
<reference evidence="1" key="1">
    <citation type="journal article" date="2023" name="Science">
        <title>Genome structures resolve the early diversification of teleost fishes.</title>
        <authorList>
            <person name="Parey E."/>
            <person name="Louis A."/>
            <person name="Montfort J."/>
            <person name="Bouchez O."/>
            <person name="Roques C."/>
            <person name="Iampietro C."/>
            <person name="Lluch J."/>
            <person name="Castinel A."/>
            <person name="Donnadieu C."/>
            <person name="Desvignes T."/>
            <person name="Floi Bucao C."/>
            <person name="Jouanno E."/>
            <person name="Wen M."/>
            <person name="Mejri S."/>
            <person name="Dirks R."/>
            <person name="Jansen H."/>
            <person name="Henkel C."/>
            <person name="Chen W.J."/>
            <person name="Zahm M."/>
            <person name="Cabau C."/>
            <person name="Klopp C."/>
            <person name="Thompson A.W."/>
            <person name="Robinson-Rechavi M."/>
            <person name="Braasch I."/>
            <person name="Lecointre G."/>
            <person name="Bobe J."/>
            <person name="Postlethwait J.H."/>
            <person name="Berthelot C."/>
            <person name="Roest Crollius H."/>
            <person name="Guiguen Y."/>
        </authorList>
    </citation>
    <scope>NUCLEOTIDE SEQUENCE</scope>
    <source>
        <strain evidence="1">Concon-B</strain>
    </source>
</reference>
<accession>A0A9Q1E3W1</accession>
<proteinExistence type="predicted"/>
<evidence type="ECO:0000313" key="2">
    <source>
        <dbReference type="Proteomes" id="UP001152803"/>
    </source>
</evidence>
<dbReference type="AlphaFoldDB" id="A0A9Q1E3W1"/>
<organism evidence="1 2">
    <name type="scientific">Conger conger</name>
    <name type="common">Conger eel</name>
    <name type="synonym">Muraena conger</name>
    <dbReference type="NCBI Taxonomy" id="82655"/>
    <lineage>
        <taxon>Eukaryota</taxon>
        <taxon>Metazoa</taxon>
        <taxon>Chordata</taxon>
        <taxon>Craniata</taxon>
        <taxon>Vertebrata</taxon>
        <taxon>Euteleostomi</taxon>
        <taxon>Actinopterygii</taxon>
        <taxon>Neopterygii</taxon>
        <taxon>Teleostei</taxon>
        <taxon>Anguilliformes</taxon>
        <taxon>Congridae</taxon>
        <taxon>Conger</taxon>
    </lineage>
</organism>
<dbReference type="Proteomes" id="UP001152803">
    <property type="component" value="Unassembled WGS sequence"/>
</dbReference>
<evidence type="ECO:0000313" key="1">
    <source>
        <dbReference type="EMBL" id="KAJ8289145.1"/>
    </source>
</evidence>
<gene>
    <name evidence="1" type="ORF">COCON_G00018040</name>
</gene>
<comment type="caution">
    <text evidence="1">The sequence shown here is derived from an EMBL/GenBank/DDBJ whole genome shotgun (WGS) entry which is preliminary data.</text>
</comment>